<proteinExistence type="predicted"/>
<reference evidence="1" key="1">
    <citation type="submission" date="2020-11" db="EMBL/GenBank/DDBJ databases">
        <authorList>
            <consortium name="DOE Joint Genome Institute"/>
            <person name="Ahrendt S."/>
            <person name="Riley R."/>
            <person name="Andreopoulos W."/>
            <person name="Labutti K."/>
            <person name="Pangilinan J."/>
            <person name="Ruiz-Duenas F.J."/>
            <person name="Barrasa J.M."/>
            <person name="Sanchez-Garcia M."/>
            <person name="Camarero S."/>
            <person name="Miyauchi S."/>
            <person name="Serrano A."/>
            <person name="Linde D."/>
            <person name="Babiker R."/>
            <person name="Drula E."/>
            <person name="Ayuso-Fernandez I."/>
            <person name="Pacheco R."/>
            <person name="Padilla G."/>
            <person name="Ferreira P."/>
            <person name="Barriuso J."/>
            <person name="Kellner H."/>
            <person name="Castanera R."/>
            <person name="Alfaro M."/>
            <person name="Ramirez L."/>
            <person name="Pisabarro A.G."/>
            <person name="Kuo A."/>
            <person name="Tritt A."/>
            <person name="Lipzen A."/>
            <person name="He G."/>
            <person name="Yan M."/>
            <person name="Ng V."/>
            <person name="Cullen D."/>
            <person name="Martin F."/>
            <person name="Rosso M.-N."/>
            <person name="Henrissat B."/>
            <person name="Hibbett D."/>
            <person name="Martinez A.T."/>
            <person name="Grigoriev I.V."/>
        </authorList>
    </citation>
    <scope>NUCLEOTIDE SEQUENCE</scope>
    <source>
        <strain evidence="1">AH 40177</strain>
    </source>
</reference>
<dbReference type="Proteomes" id="UP000772434">
    <property type="component" value="Unassembled WGS sequence"/>
</dbReference>
<protein>
    <submittedName>
        <fullName evidence="1">Uncharacterized protein</fullName>
    </submittedName>
</protein>
<accession>A0A9P5PEI3</accession>
<dbReference type="EMBL" id="JADNRY010000186">
    <property type="protein sequence ID" value="KAF9061933.1"/>
    <property type="molecule type" value="Genomic_DNA"/>
</dbReference>
<comment type="caution">
    <text evidence="1">The sequence shown here is derived from an EMBL/GenBank/DDBJ whole genome shotgun (WGS) entry which is preliminary data.</text>
</comment>
<gene>
    <name evidence="1" type="ORF">BDP27DRAFT_1428410</name>
</gene>
<evidence type="ECO:0000313" key="1">
    <source>
        <dbReference type="EMBL" id="KAF9061933.1"/>
    </source>
</evidence>
<keyword evidence="2" id="KW-1185">Reference proteome</keyword>
<sequence>MLSVCHTFAAVLPPLLFQQVNLFSDSAVVNFCRTLRAPSTVLGSFAEALNYVEFSFSLASVDVNYSIATILHCAQNVRCIAFSFHPTCLLFVTQLLNFVQNYLPSHVLALFLHMEITTLPLSVHAICCMAIFSLC</sequence>
<organism evidence="1 2">
    <name type="scientific">Rhodocollybia butyracea</name>
    <dbReference type="NCBI Taxonomy" id="206335"/>
    <lineage>
        <taxon>Eukaryota</taxon>
        <taxon>Fungi</taxon>
        <taxon>Dikarya</taxon>
        <taxon>Basidiomycota</taxon>
        <taxon>Agaricomycotina</taxon>
        <taxon>Agaricomycetes</taxon>
        <taxon>Agaricomycetidae</taxon>
        <taxon>Agaricales</taxon>
        <taxon>Marasmiineae</taxon>
        <taxon>Omphalotaceae</taxon>
        <taxon>Rhodocollybia</taxon>
    </lineage>
</organism>
<evidence type="ECO:0000313" key="2">
    <source>
        <dbReference type="Proteomes" id="UP000772434"/>
    </source>
</evidence>
<dbReference type="AlphaFoldDB" id="A0A9P5PEI3"/>
<name>A0A9P5PEI3_9AGAR</name>